<dbReference type="Gene3D" id="3.30.360.10">
    <property type="entry name" value="Dihydrodipicolinate Reductase, domain 2"/>
    <property type="match status" value="1"/>
</dbReference>
<sequence>MVQWAPMSSKPLTIVIFGATGDLFQKKLASALFDLYQKGLLPEKTEIVGFSRKTFSHDQFRAYIQNALAAKANGKVIEPEEFVSKAFYHQGDLSNADSYASLGAFLAERDTKNGVCSDKLFYLAVPPSLYETVFTKLSKSGLAIPCAPGLPNEEKAWTRVLVEKPFGNNEVEAEHLDQLLGKLFEEDQIFRIDHYLAKEAVQNIVSFRFSNGLFEPLWSSKHIERVEILFLKEGTAGGRGAFFDPVGELRDVGQNHMLQMLALVAMENPGAMGAESIRSARCDVLRKVSVDIKKLAKHVVRGQYEGYRSEVGVRPESDTETYFKMTAHIANKRWKGVPFIFESGKALNRSAVEIHVYFKPAPCLCPKGHESPHQNVLTFNISDESISVLFWAKKPGFHFELESKTLSFSFGKDAVERQGSNAYERVLLDVIRGDQTLFASTEEVKAQWKIITPILEKWVKVPLQQYEKGSEGPGNV</sequence>
<dbReference type="InterPro" id="IPR036291">
    <property type="entry name" value="NAD(P)-bd_dom_sf"/>
</dbReference>
<dbReference type="GO" id="GO:0050661">
    <property type="term" value="F:NADP binding"/>
    <property type="evidence" value="ECO:0007669"/>
    <property type="project" value="UniProtKB-UniRule"/>
</dbReference>
<reference evidence="9 10" key="1">
    <citation type="submission" date="2017-09" db="EMBL/GenBank/DDBJ databases">
        <title>Depth-based differentiation of microbial function through sediment-hosted aquifers and enrichment of novel symbionts in the deep terrestrial subsurface.</title>
        <authorList>
            <person name="Probst A.J."/>
            <person name="Ladd B."/>
            <person name="Jarett J.K."/>
            <person name="Geller-Mcgrath D.E."/>
            <person name="Sieber C.M."/>
            <person name="Emerson J.B."/>
            <person name="Anantharaman K."/>
            <person name="Thomas B.C."/>
            <person name="Malmstrom R."/>
            <person name="Stieglmeier M."/>
            <person name="Klingl A."/>
            <person name="Woyke T."/>
            <person name="Ryan C.M."/>
            <person name="Banfield J.F."/>
        </authorList>
    </citation>
    <scope>NUCLEOTIDE SEQUENCE [LARGE SCALE GENOMIC DNA]</scope>
    <source>
        <strain evidence="9">CG11_big_fil_rev_8_21_14_0_20_46_11</strain>
    </source>
</reference>
<evidence type="ECO:0000256" key="6">
    <source>
        <dbReference type="HAMAP-Rule" id="MF_00966"/>
    </source>
</evidence>
<dbReference type="HAMAP" id="MF_00966">
    <property type="entry name" value="G6PD"/>
    <property type="match status" value="1"/>
</dbReference>
<proteinExistence type="inferred from homology"/>
<gene>
    <name evidence="6 9" type="primary">zwf</name>
    <name evidence="9" type="ORF">COV91_03030</name>
</gene>
<feature type="binding site" evidence="6">
    <location>
        <position position="198"/>
    </location>
    <ligand>
        <name>substrate</name>
    </ligand>
</feature>
<dbReference type="Pfam" id="PF00479">
    <property type="entry name" value="G6PD_N"/>
    <property type="match status" value="1"/>
</dbReference>
<dbReference type="GO" id="GO:0006006">
    <property type="term" value="P:glucose metabolic process"/>
    <property type="evidence" value="ECO:0007669"/>
    <property type="project" value="UniProtKB-KW"/>
</dbReference>
<feature type="binding site" evidence="6">
    <location>
        <position position="164"/>
    </location>
    <ligand>
        <name>NADP(+)</name>
        <dbReference type="ChEBI" id="CHEBI:58349"/>
    </ligand>
</feature>
<dbReference type="PIRSF" id="PIRSF000110">
    <property type="entry name" value="G6PD"/>
    <property type="match status" value="1"/>
</dbReference>
<comment type="function">
    <text evidence="6">Catalyzes the oxidation of glucose 6-phosphate to 6-phosphogluconolactone.</text>
</comment>
<keyword evidence="4 6" id="KW-0560">Oxidoreductase</keyword>
<feature type="domain" description="Glucose-6-phosphate dehydrogenase C-terminal" evidence="8">
    <location>
        <begin position="206"/>
        <end position="474"/>
    </location>
</feature>
<feature type="binding site" evidence="6">
    <location>
        <position position="194"/>
    </location>
    <ligand>
        <name>substrate</name>
    </ligand>
</feature>
<feature type="domain" description="Glucose-6-phosphate dehydrogenase NAD-binding" evidence="7">
    <location>
        <begin position="15"/>
        <end position="203"/>
    </location>
</feature>
<evidence type="ECO:0000256" key="1">
    <source>
        <dbReference type="ARBA" id="ARBA00004937"/>
    </source>
</evidence>
<evidence type="ECO:0000256" key="2">
    <source>
        <dbReference type="ARBA" id="ARBA00022526"/>
    </source>
</evidence>
<evidence type="ECO:0000259" key="7">
    <source>
        <dbReference type="Pfam" id="PF00479"/>
    </source>
</evidence>
<name>A0A2H0KBJ1_9BACT</name>
<comment type="catalytic activity">
    <reaction evidence="6">
        <text>D-glucose 6-phosphate + NADP(+) = 6-phospho-D-glucono-1,5-lactone + NADPH + H(+)</text>
        <dbReference type="Rhea" id="RHEA:15841"/>
        <dbReference type="ChEBI" id="CHEBI:15378"/>
        <dbReference type="ChEBI" id="CHEBI:57783"/>
        <dbReference type="ChEBI" id="CHEBI:57955"/>
        <dbReference type="ChEBI" id="CHEBI:58349"/>
        <dbReference type="ChEBI" id="CHEBI:61548"/>
        <dbReference type="EC" id="1.1.1.49"/>
    </reaction>
</comment>
<dbReference type="PRINTS" id="PR00079">
    <property type="entry name" value="G6PDHDRGNASE"/>
</dbReference>
<dbReference type="GO" id="GO:0004345">
    <property type="term" value="F:glucose-6-phosphate dehydrogenase activity"/>
    <property type="evidence" value="ECO:0007669"/>
    <property type="project" value="UniProtKB-UniRule"/>
</dbReference>
<dbReference type="Pfam" id="PF02781">
    <property type="entry name" value="G6PD_C"/>
    <property type="match status" value="1"/>
</dbReference>
<feature type="binding site" evidence="6">
    <location>
        <position position="251"/>
    </location>
    <ligand>
        <name>substrate</name>
    </ligand>
</feature>
<comment type="similarity">
    <text evidence="6">Belongs to the glucose-6-phosphate dehydrogenase family.</text>
</comment>
<dbReference type="InterPro" id="IPR022674">
    <property type="entry name" value="G6P_DH_NAD-bd"/>
</dbReference>
<evidence type="ECO:0000313" key="10">
    <source>
        <dbReference type="Proteomes" id="UP000229342"/>
    </source>
</evidence>
<dbReference type="PANTHER" id="PTHR23429">
    <property type="entry name" value="GLUCOSE-6-PHOSPHATE 1-DEHYDROGENASE G6PD"/>
    <property type="match status" value="1"/>
</dbReference>
<accession>A0A2H0KBJ1</accession>
<feature type="binding site" evidence="6">
    <location>
        <position position="345"/>
    </location>
    <ligand>
        <name>substrate</name>
    </ligand>
</feature>
<comment type="caution">
    <text evidence="9">The sequence shown here is derived from an EMBL/GenBank/DDBJ whole genome shotgun (WGS) entry which is preliminary data.</text>
</comment>
<comment type="caution">
    <text evidence="6">Lacks conserved residue(s) required for the propagation of feature annotation.</text>
</comment>
<dbReference type="EC" id="1.1.1.49" evidence="6"/>
<dbReference type="Gene3D" id="3.40.50.720">
    <property type="entry name" value="NAD(P)-binding Rossmann-like Domain"/>
    <property type="match status" value="1"/>
</dbReference>
<dbReference type="GO" id="GO:0009051">
    <property type="term" value="P:pentose-phosphate shunt, oxidative branch"/>
    <property type="evidence" value="ECO:0007669"/>
    <property type="project" value="TreeGrafter"/>
</dbReference>
<dbReference type="EMBL" id="PCVG01000037">
    <property type="protein sequence ID" value="PIQ68638.1"/>
    <property type="molecule type" value="Genomic_DNA"/>
</dbReference>
<dbReference type="NCBIfam" id="TIGR00871">
    <property type="entry name" value="zwf"/>
    <property type="match status" value="1"/>
</dbReference>
<dbReference type="SUPFAM" id="SSF55347">
    <property type="entry name" value="Glyceraldehyde-3-phosphate dehydrogenase-like, C-terminal domain"/>
    <property type="match status" value="1"/>
</dbReference>
<keyword evidence="3 6" id="KW-0521">NADP</keyword>
<dbReference type="PANTHER" id="PTHR23429:SF0">
    <property type="entry name" value="GLUCOSE-6-PHOSPHATE 1-DEHYDROGENASE"/>
    <property type="match status" value="1"/>
</dbReference>
<feature type="binding site" evidence="6">
    <location>
        <begin position="92"/>
        <end position="93"/>
    </location>
    <ligand>
        <name>NADP(+)</name>
        <dbReference type="ChEBI" id="CHEBI:58349"/>
    </ligand>
</feature>
<dbReference type="InterPro" id="IPR022675">
    <property type="entry name" value="G6P_DH_C"/>
</dbReference>
<dbReference type="SUPFAM" id="SSF51735">
    <property type="entry name" value="NAD(P)-binding Rossmann-fold domains"/>
    <property type="match status" value="1"/>
</dbReference>
<evidence type="ECO:0000256" key="5">
    <source>
        <dbReference type="ARBA" id="ARBA00023277"/>
    </source>
</evidence>
<evidence type="ECO:0000313" key="9">
    <source>
        <dbReference type="EMBL" id="PIQ68638.1"/>
    </source>
</evidence>
<dbReference type="InterPro" id="IPR001282">
    <property type="entry name" value="G6P_DH"/>
</dbReference>
<protein>
    <recommendedName>
        <fullName evidence="6">Glucose-6-phosphate 1-dehydrogenase</fullName>
        <shortName evidence="6">G6PD</shortName>
        <ecNumber evidence="6">1.1.1.49</ecNumber>
    </recommendedName>
</protein>
<dbReference type="GO" id="GO:0005829">
    <property type="term" value="C:cytosol"/>
    <property type="evidence" value="ECO:0007669"/>
    <property type="project" value="TreeGrafter"/>
</dbReference>
<evidence type="ECO:0000256" key="3">
    <source>
        <dbReference type="ARBA" id="ARBA00022857"/>
    </source>
</evidence>
<evidence type="ECO:0000259" key="8">
    <source>
        <dbReference type="Pfam" id="PF02781"/>
    </source>
</evidence>
<dbReference type="Proteomes" id="UP000229342">
    <property type="component" value="Unassembled WGS sequence"/>
</dbReference>
<comment type="pathway">
    <text evidence="1 6">Carbohydrate degradation; pentose phosphate pathway; D-ribulose 5-phosphate from D-glucose 6-phosphate (oxidative stage): step 1/3.</text>
</comment>
<organism evidence="9 10">
    <name type="scientific">Candidatus Taylorbacteria bacterium CG11_big_fil_rev_8_21_14_0_20_46_11</name>
    <dbReference type="NCBI Taxonomy" id="1975025"/>
    <lineage>
        <taxon>Bacteria</taxon>
        <taxon>Candidatus Tayloriibacteriota</taxon>
    </lineage>
</organism>
<keyword evidence="2 6" id="KW-0313">Glucose metabolism</keyword>
<dbReference type="UniPathway" id="UPA00115">
    <property type="reaction ID" value="UER00408"/>
</dbReference>
<feature type="binding site" evidence="6">
    <location>
        <position position="52"/>
    </location>
    <ligand>
        <name>NADP(+)</name>
        <dbReference type="ChEBI" id="CHEBI:58349"/>
    </ligand>
</feature>
<evidence type="ECO:0000256" key="4">
    <source>
        <dbReference type="ARBA" id="ARBA00023002"/>
    </source>
</evidence>
<keyword evidence="5 6" id="KW-0119">Carbohydrate metabolism</keyword>
<dbReference type="AlphaFoldDB" id="A0A2H0KBJ1"/>
<feature type="active site" description="Proton acceptor" evidence="6">
    <location>
        <position position="256"/>
    </location>
</feature>